<sequence length="66" mass="7819">MLELKERLYLSTYGNTEATMPEIIEHFGKLPTVKTSHCIIRQKGHPLGDWEAFKPTRKHKYFVRVF</sequence>
<gene>
    <name evidence="1" type="ORF">LCGC14_1519890</name>
</gene>
<name>A0A0F9LEK0_9ZZZZ</name>
<evidence type="ECO:0000313" key="1">
    <source>
        <dbReference type="EMBL" id="KKM62620.1"/>
    </source>
</evidence>
<proteinExistence type="predicted"/>
<dbReference type="AlphaFoldDB" id="A0A0F9LEK0"/>
<accession>A0A0F9LEK0</accession>
<comment type="caution">
    <text evidence="1">The sequence shown here is derived from an EMBL/GenBank/DDBJ whole genome shotgun (WGS) entry which is preliminary data.</text>
</comment>
<reference evidence="1" key="1">
    <citation type="journal article" date="2015" name="Nature">
        <title>Complex archaea that bridge the gap between prokaryotes and eukaryotes.</title>
        <authorList>
            <person name="Spang A."/>
            <person name="Saw J.H."/>
            <person name="Jorgensen S.L."/>
            <person name="Zaremba-Niedzwiedzka K."/>
            <person name="Martijn J."/>
            <person name="Lind A.E."/>
            <person name="van Eijk R."/>
            <person name="Schleper C."/>
            <person name="Guy L."/>
            <person name="Ettema T.J."/>
        </authorList>
    </citation>
    <scope>NUCLEOTIDE SEQUENCE</scope>
</reference>
<protein>
    <submittedName>
        <fullName evidence="1">Uncharacterized protein</fullName>
    </submittedName>
</protein>
<organism evidence="1">
    <name type="scientific">marine sediment metagenome</name>
    <dbReference type="NCBI Taxonomy" id="412755"/>
    <lineage>
        <taxon>unclassified sequences</taxon>
        <taxon>metagenomes</taxon>
        <taxon>ecological metagenomes</taxon>
    </lineage>
</organism>
<dbReference type="EMBL" id="LAZR01011257">
    <property type="protein sequence ID" value="KKM62620.1"/>
    <property type="molecule type" value="Genomic_DNA"/>
</dbReference>